<gene>
    <name evidence="2" type="ORF">HUW48_18545</name>
</gene>
<evidence type="ECO:0000259" key="1">
    <source>
        <dbReference type="Pfam" id="PF00144"/>
    </source>
</evidence>
<dbReference type="SUPFAM" id="SSF56601">
    <property type="entry name" value="beta-lactamase/transpeptidase-like"/>
    <property type="match status" value="1"/>
</dbReference>
<dbReference type="EMBL" id="CP055153">
    <property type="protein sequence ID" value="QMU29898.1"/>
    <property type="molecule type" value="Genomic_DNA"/>
</dbReference>
<dbReference type="InterPro" id="IPR001466">
    <property type="entry name" value="Beta-lactam-related"/>
</dbReference>
<dbReference type="PANTHER" id="PTHR46825:SF7">
    <property type="entry name" value="D-ALANYL-D-ALANINE CARBOXYPEPTIDASE"/>
    <property type="match status" value="1"/>
</dbReference>
<dbReference type="Proteomes" id="UP000514509">
    <property type="component" value="Chromosome"/>
</dbReference>
<protein>
    <submittedName>
        <fullName evidence="2">Beta-lactamase family protein</fullName>
    </submittedName>
</protein>
<evidence type="ECO:0000313" key="2">
    <source>
        <dbReference type="EMBL" id="QMU29898.1"/>
    </source>
</evidence>
<dbReference type="RefSeq" id="WP_182412358.1">
    <property type="nucleotide sequence ID" value="NZ_CP055153.1"/>
</dbReference>
<proteinExistence type="predicted"/>
<sequence length="393" mass="43756">MLKNTLTILFITSFFLLGSCQEPVIEPTQVCTVPPSTVNHPKAALFQGVIDKYVQAGLPGIAVLVRDGNGTWVGSGGKADIQKNIPLLPCHVSKTASLTKIFIAALALKLVEEGVLQLDEKITKWIPEGITSNIKNADVVTLRQLLNHTSGIYDFSNNDNFYLALLNYPTKKWKQEELLEFSYNQDPVFAAGTSSGYSNTSTVLATMVIEAATKRNHAALLREKILNQLGLSDSYYYWQEALPSHGVAQGYFDLYNNNTLVNVSSYNTGTGNGLNGLYSTVYDLQKFIDALLRNKTLLSQSSINTMLTFDDLIENRKYLGLGLFKDYIDGNFKENEFGYGHRGRDLGYSADMFYFPNQDITVTLLVNYGTNAKSNLQYTFTNFRYDIADVAIH</sequence>
<evidence type="ECO:0000313" key="3">
    <source>
        <dbReference type="Proteomes" id="UP000514509"/>
    </source>
</evidence>
<reference evidence="2 3" key="1">
    <citation type="submission" date="2020-08" db="EMBL/GenBank/DDBJ databases">
        <title>Adhaeribacter dokdonensis sp. nov., isolated from the rhizosphere of Elymus tsukushiensis, a plant native to the Dokdo Islands, Republic of Korea.</title>
        <authorList>
            <person name="Ghim S.Y."/>
        </authorList>
    </citation>
    <scope>NUCLEOTIDE SEQUENCE [LARGE SCALE GENOMIC DNA]</scope>
    <source>
        <strain evidence="2 3">KUDC8001</strain>
    </source>
</reference>
<accession>A0A7L7LAN5</accession>
<dbReference type="Pfam" id="PF00144">
    <property type="entry name" value="Beta-lactamase"/>
    <property type="match status" value="1"/>
</dbReference>
<dbReference type="PROSITE" id="PS51257">
    <property type="entry name" value="PROKAR_LIPOPROTEIN"/>
    <property type="match status" value="1"/>
</dbReference>
<organism evidence="2 3">
    <name type="scientific">Adhaeribacter radiodurans</name>
    <dbReference type="NCBI Taxonomy" id="2745197"/>
    <lineage>
        <taxon>Bacteria</taxon>
        <taxon>Pseudomonadati</taxon>
        <taxon>Bacteroidota</taxon>
        <taxon>Cytophagia</taxon>
        <taxon>Cytophagales</taxon>
        <taxon>Hymenobacteraceae</taxon>
        <taxon>Adhaeribacter</taxon>
    </lineage>
</organism>
<dbReference type="Gene3D" id="3.40.710.10">
    <property type="entry name" value="DD-peptidase/beta-lactamase superfamily"/>
    <property type="match status" value="1"/>
</dbReference>
<dbReference type="PANTHER" id="PTHR46825">
    <property type="entry name" value="D-ALANYL-D-ALANINE-CARBOXYPEPTIDASE/ENDOPEPTIDASE AMPH"/>
    <property type="match status" value="1"/>
</dbReference>
<name>A0A7L7LAN5_9BACT</name>
<keyword evidence="3" id="KW-1185">Reference proteome</keyword>
<feature type="domain" description="Beta-lactamase-related" evidence="1">
    <location>
        <begin position="47"/>
        <end position="373"/>
    </location>
</feature>
<dbReference type="AlphaFoldDB" id="A0A7L7LAN5"/>
<dbReference type="InterPro" id="IPR050491">
    <property type="entry name" value="AmpC-like"/>
</dbReference>
<dbReference type="KEGG" id="add:HUW48_18545"/>
<dbReference type="InterPro" id="IPR012338">
    <property type="entry name" value="Beta-lactam/transpept-like"/>
</dbReference>